<dbReference type="Pfam" id="PF00990">
    <property type="entry name" value="GGDEF"/>
    <property type="match status" value="1"/>
</dbReference>
<evidence type="ECO:0000313" key="6">
    <source>
        <dbReference type="Proteomes" id="UP001595478"/>
    </source>
</evidence>
<dbReference type="GO" id="GO:0052621">
    <property type="term" value="F:diguanylate cyclase activity"/>
    <property type="evidence" value="ECO:0007669"/>
    <property type="project" value="UniProtKB-EC"/>
</dbReference>
<keyword evidence="5" id="KW-0548">Nucleotidyltransferase</keyword>
<comment type="catalytic activity">
    <reaction evidence="2">
        <text>2 GTP = 3',3'-c-di-GMP + 2 diphosphate</text>
        <dbReference type="Rhea" id="RHEA:24898"/>
        <dbReference type="ChEBI" id="CHEBI:33019"/>
        <dbReference type="ChEBI" id="CHEBI:37565"/>
        <dbReference type="ChEBI" id="CHEBI:58805"/>
        <dbReference type="EC" id="2.7.7.65"/>
    </reaction>
</comment>
<dbReference type="NCBIfam" id="TIGR00254">
    <property type="entry name" value="GGDEF"/>
    <property type="match status" value="1"/>
</dbReference>
<gene>
    <name evidence="5" type="ORF">ACFOHL_17170</name>
</gene>
<accession>A0ABV7FX01</accession>
<dbReference type="CDD" id="cd01949">
    <property type="entry name" value="GGDEF"/>
    <property type="match status" value="1"/>
</dbReference>
<feature type="domain" description="GGDEF" evidence="4">
    <location>
        <begin position="495"/>
        <end position="625"/>
    </location>
</feature>
<comment type="caution">
    <text evidence="5">The sequence shown here is derived from an EMBL/GenBank/DDBJ whole genome shotgun (WGS) entry which is preliminary data.</text>
</comment>
<dbReference type="PROSITE" id="PS50887">
    <property type="entry name" value="GGDEF"/>
    <property type="match status" value="1"/>
</dbReference>
<dbReference type="EMBL" id="JBHRSW010000049">
    <property type="protein sequence ID" value="MFC3123352.1"/>
    <property type="molecule type" value="Genomic_DNA"/>
</dbReference>
<keyword evidence="3" id="KW-1133">Transmembrane helix</keyword>
<keyword evidence="3" id="KW-0472">Membrane</keyword>
<evidence type="ECO:0000313" key="5">
    <source>
        <dbReference type="EMBL" id="MFC3123352.1"/>
    </source>
</evidence>
<dbReference type="Gene3D" id="1.25.40.10">
    <property type="entry name" value="Tetratricopeptide repeat domain"/>
    <property type="match status" value="2"/>
</dbReference>
<dbReference type="SUPFAM" id="SSF48452">
    <property type="entry name" value="TPR-like"/>
    <property type="match status" value="1"/>
</dbReference>
<dbReference type="EC" id="2.7.7.65" evidence="1"/>
<dbReference type="InterPro" id="IPR050469">
    <property type="entry name" value="Diguanylate_Cyclase"/>
</dbReference>
<dbReference type="Proteomes" id="UP001595478">
    <property type="component" value="Unassembled WGS sequence"/>
</dbReference>
<reference evidence="6" key="1">
    <citation type="journal article" date="2019" name="Int. J. Syst. Evol. Microbiol.">
        <title>The Global Catalogue of Microorganisms (GCM) 10K type strain sequencing project: providing services to taxonomists for standard genome sequencing and annotation.</title>
        <authorList>
            <consortium name="The Broad Institute Genomics Platform"/>
            <consortium name="The Broad Institute Genome Sequencing Center for Infectious Disease"/>
            <person name="Wu L."/>
            <person name="Ma J."/>
        </authorList>
    </citation>
    <scope>NUCLEOTIDE SEQUENCE [LARGE SCALE GENOMIC DNA]</scope>
    <source>
        <strain evidence="6">KCTC 52473</strain>
    </source>
</reference>
<protein>
    <recommendedName>
        <fullName evidence="1">diguanylate cyclase</fullName>
        <ecNumber evidence="1">2.7.7.65</ecNumber>
    </recommendedName>
</protein>
<keyword evidence="3" id="KW-0812">Transmembrane</keyword>
<dbReference type="InterPro" id="IPR029787">
    <property type="entry name" value="Nucleotide_cyclase"/>
</dbReference>
<name>A0ABV7FX01_9ALTE</name>
<dbReference type="SMART" id="SM00028">
    <property type="entry name" value="TPR"/>
    <property type="match status" value="2"/>
</dbReference>
<dbReference type="InterPro" id="IPR019734">
    <property type="entry name" value="TPR_rpt"/>
</dbReference>
<dbReference type="SMART" id="SM00267">
    <property type="entry name" value="GGDEF"/>
    <property type="match status" value="1"/>
</dbReference>
<feature type="transmembrane region" description="Helical" evidence="3">
    <location>
        <begin position="432"/>
        <end position="452"/>
    </location>
</feature>
<dbReference type="PANTHER" id="PTHR45138:SF9">
    <property type="entry name" value="DIGUANYLATE CYCLASE DGCM-RELATED"/>
    <property type="match status" value="1"/>
</dbReference>
<organism evidence="5 6">
    <name type="scientific">Agaribacter flavus</name>
    <dbReference type="NCBI Taxonomy" id="1902781"/>
    <lineage>
        <taxon>Bacteria</taxon>
        <taxon>Pseudomonadati</taxon>
        <taxon>Pseudomonadota</taxon>
        <taxon>Gammaproteobacteria</taxon>
        <taxon>Alteromonadales</taxon>
        <taxon>Alteromonadaceae</taxon>
        <taxon>Agaribacter</taxon>
    </lineage>
</organism>
<evidence type="ECO:0000256" key="2">
    <source>
        <dbReference type="ARBA" id="ARBA00034247"/>
    </source>
</evidence>
<keyword evidence="5" id="KW-0808">Transferase</keyword>
<dbReference type="InterPro" id="IPR011990">
    <property type="entry name" value="TPR-like_helical_dom_sf"/>
</dbReference>
<evidence type="ECO:0000256" key="1">
    <source>
        <dbReference type="ARBA" id="ARBA00012528"/>
    </source>
</evidence>
<dbReference type="InterPro" id="IPR043128">
    <property type="entry name" value="Rev_trsase/Diguanyl_cyclase"/>
</dbReference>
<evidence type="ECO:0000256" key="3">
    <source>
        <dbReference type="SAM" id="Phobius"/>
    </source>
</evidence>
<proteinExistence type="predicted"/>
<dbReference type="RefSeq" id="WP_376921470.1">
    <property type="nucleotide sequence ID" value="NZ_JBHRSW010000049.1"/>
</dbReference>
<evidence type="ECO:0000259" key="4">
    <source>
        <dbReference type="PROSITE" id="PS50887"/>
    </source>
</evidence>
<dbReference type="PANTHER" id="PTHR45138">
    <property type="entry name" value="REGULATORY COMPONENTS OF SENSORY TRANSDUCTION SYSTEM"/>
    <property type="match status" value="1"/>
</dbReference>
<dbReference type="InterPro" id="IPR000160">
    <property type="entry name" value="GGDEF_dom"/>
</dbReference>
<keyword evidence="6" id="KW-1185">Reference proteome</keyword>
<dbReference type="SUPFAM" id="SSF55073">
    <property type="entry name" value="Nucleotide cyclase"/>
    <property type="match status" value="1"/>
</dbReference>
<dbReference type="Gene3D" id="3.30.70.270">
    <property type="match status" value="1"/>
</dbReference>
<sequence>MSNSLPFSQGLIIVVISLVFSCATIADTASKIEFFDESYKYQLLEMQQDPAAYISAKQVFAFRSKQDFQTLFVAIQAYEALGKKQLAAEKLRAGITASFSNELESGRQIRAILFEKMSDLLFSSSQFEQARQAIGNAINQGNADFGTLDLVNRLQKRAKIDTTMGANIDALQDLQLALQLAKTIDNEYKISEIAMSIMKVHQSRSEHSIAVSYANQALTTLRQRELPHMLAQALVLSAESYIAVNQSTIALNHLLEAEKILSSTPDQNISAQLFKNKAKIALQATNTEQAIEFAKQAIALSGETSSSSMADSHLLLSMAYAGNDDIDAAIEHLVTAFEVIQNQQIPFSLLQNLHLHRAELLSILGRYEDAYRLTKHIVESRELNQPIDEMKRMLDMHTNFQLKLQQQENIKLKQENESQETELENKAMLTQLYSVIMVLLFLSSILLFLLFIRTRNHRKNLEQIAHRDHLTDLYSRRRIFEILSFQHDMFRRNKQAYCIAIVDLDHFKKINDNYGHQIGDEVLKAFAQIAKECFRKTDSIGRIGGEEFLFIFPETPLNQGERLLNVFSERIRKISERLKLDQVTTASVGMVSPSKTDKISEALKRADEALYSAKENGRDQIVTGD</sequence>